<reference evidence="1" key="1">
    <citation type="submission" date="2021-06" db="EMBL/GenBank/DDBJ databases">
        <authorList>
            <person name="Kallberg Y."/>
            <person name="Tangrot J."/>
            <person name="Rosling A."/>
        </authorList>
    </citation>
    <scope>NUCLEOTIDE SEQUENCE</scope>
    <source>
        <strain evidence="1">87-6 pot B 2015</strain>
    </source>
</reference>
<name>A0A9N9C407_FUNMO</name>
<organism evidence="1 2">
    <name type="scientific">Funneliformis mosseae</name>
    <name type="common">Endomycorrhizal fungus</name>
    <name type="synonym">Glomus mosseae</name>
    <dbReference type="NCBI Taxonomy" id="27381"/>
    <lineage>
        <taxon>Eukaryota</taxon>
        <taxon>Fungi</taxon>
        <taxon>Fungi incertae sedis</taxon>
        <taxon>Mucoromycota</taxon>
        <taxon>Glomeromycotina</taxon>
        <taxon>Glomeromycetes</taxon>
        <taxon>Glomerales</taxon>
        <taxon>Glomeraceae</taxon>
        <taxon>Funneliformis</taxon>
    </lineage>
</organism>
<protein>
    <submittedName>
        <fullName evidence="1">4769_t:CDS:1</fullName>
    </submittedName>
</protein>
<accession>A0A9N9C407</accession>
<dbReference type="AlphaFoldDB" id="A0A9N9C407"/>
<proteinExistence type="predicted"/>
<comment type="caution">
    <text evidence="1">The sequence shown here is derived from an EMBL/GenBank/DDBJ whole genome shotgun (WGS) entry which is preliminary data.</text>
</comment>
<evidence type="ECO:0000313" key="1">
    <source>
        <dbReference type="EMBL" id="CAG8586183.1"/>
    </source>
</evidence>
<dbReference type="EMBL" id="CAJVPP010002079">
    <property type="protein sequence ID" value="CAG8586183.1"/>
    <property type="molecule type" value="Genomic_DNA"/>
</dbReference>
<evidence type="ECO:0000313" key="2">
    <source>
        <dbReference type="Proteomes" id="UP000789375"/>
    </source>
</evidence>
<gene>
    <name evidence="1" type="ORF">FMOSSE_LOCUS8203</name>
</gene>
<keyword evidence="2" id="KW-1185">Reference proteome</keyword>
<dbReference type="Proteomes" id="UP000789375">
    <property type="component" value="Unassembled WGS sequence"/>
</dbReference>
<sequence>MDRAEPSTYASFKVSKNFLSDQPTNTYVYIFLIQRSVSTKGQ</sequence>